<dbReference type="GO" id="GO:0009699">
    <property type="term" value="P:phenylpropanoid biosynthetic process"/>
    <property type="evidence" value="ECO:0007669"/>
    <property type="project" value="UniProtKB-ARBA"/>
</dbReference>
<reference evidence="5" key="2">
    <citation type="submission" date="2017-06" db="EMBL/GenBank/DDBJ databases">
        <title>The pomegranate genome and the genomics of punicalagin biosynthesis.</title>
        <authorList>
            <person name="Xu C."/>
        </authorList>
    </citation>
    <scope>NUCLEOTIDE SEQUENCE [LARGE SCALE GENOMIC DNA]</scope>
    <source>
        <tissue evidence="5">Fresh leaf</tissue>
    </source>
</reference>
<comment type="caution">
    <text evidence="5">The sequence shown here is derived from an EMBL/GenBank/DDBJ whole genome shotgun (WGS) entry which is preliminary data.</text>
</comment>
<keyword evidence="4" id="KW-0052">Apoplast</keyword>
<sequence length="190" mass="20861">MAFSLAKIIILFTILFSAVVIHSADADESYATTLSLDELGLKTEKLTRFRFYLHDLVEVPNPTAVRVAGAATSDQSPTFFGAVLVFDDALTNGPSLTSELVGLAQGMYAFTSLEEMSLLQAMNIIFTEAKYNGSSITVLGRNPFLHKVREMPIVGGTGAFRFARGYALIRTFTSNQRDANVECDLYVLHY</sequence>
<dbReference type="InterPro" id="IPR044859">
    <property type="entry name" value="Allene_oxi_cyc_Dirigent"/>
</dbReference>
<comment type="function">
    <text evidence="4">Dirigent proteins impart stereoselectivity on the phenoxy radical-coupling reaction, yielding optically active lignans from two molecules of coniferyl alcohol in the biosynthesis of lignans, flavonolignans, and alkaloids and thus plays a central role in plant secondary metabolism.</text>
</comment>
<keyword evidence="4" id="KW-0732">Signal</keyword>
<evidence type="ECO:0000256" key="3">
    <source>
        <dbReference type="ARBA" id="ARBA00022525"/>
    </source>
</evidence>
<dbReference type="STRING" id="22663.A0A218XCF9"/>
<reference evidence="7" key="1">
    <citation type="journal article" date="2017" name="Plant J.">
        <title>The pomegranate (Punica granatum L.) genome and the genomics of punicalagin biosynthesis.</title>
        <authorList>
            <person name="Qin G."/>
            <person name="Xu C."/>
            <person name="Ming R."/>
            <person name="Tang H."/>
            <person name="Guyot R."/>
            <person name="Kramer E.M."/>
            <person name="Hu Y."/>
            <person name="Yi X."/>
            <person name="Qi Y."/>
            <person name="Xu X."/>
            <person name="Gao Z."/>
            <person name="Pan H."/>
            <person name="Jian J."/>
            <person name="Tian Y."/>
            <person name="Yue Z."/>
            <person name="Xu Y."/>
        </authorList>
    </citation>
    <scope>NUCLEOTIDE SEQUENCE [LARGE SCALE GENOMIC DNA]</scope>
    <source>
        <strain evidence="7">cv. Dabenzi</strain>
    </source>
</reference>
<dbReference type="Gene3D" id="2.40.480.10">
    <property type="entry name" value="Allene oxide cyclase-like"/>
    <property type="match status" value="1"/>
</dbReference>
<dbReference type="OrthoDB" id="1864232at2759"/>
<evidence type="ECO:0000313" key="6">
    <source>
        <dbReference type="EMBL" id="PKI32822.1"/>
    </source>
</evidence>
<dbReference type="Proteomes" id="UP000233551">
    <property type="component" value="Unassembled WGS sequence"/>
</dbReference>
<dbReference type="EMBL" id="MTKT01002011">
    <property type="protein sequence ID" value="OWM82633.1"/>
    <property type="molecule type" value="Genomic_DNA"/>
</dbReference>
<evidence type="ECO:0000313" key="7">
    <source>
        <dbReference type="Proteomes" id="UP000197138"/>
    </source>
</evidence>
<dbReference type="GO" id="GO:0048046">
    <property type="term" value="C:apoplast"/>
    <property type="evidence" value="ECO:0007669"/>
    <property type="project" value="UniProtKB-SubCell"/>
</dbReference>
<name>A0A218XCF9_PUNGR</name>
<dbReference type="Pfam" id="PF03018">
    <property type="entry name" value="Dirigent"/>
    <property type="match status" value="1"/>
</dbReference>
<comment type="subcellular location">
    <subcellularLocation>
        <location evidence="4">Secreted</location>
        <location evidence="4">Extracellular space</location>
        <location evidence="4">Apoplast</location>
    </subcellularLocation>
</comment>
<gene>
    <name evidence="5" type="ORF">CDL15_Pgr002208</name>
    <name evidence="6" type="ORF">CRG98_046815</name>
</gene>
<dbReference type="Proteomes" id="UP000197138">
    <property type="component" value="Unassembled WGS sequence"/>
</dbReference>
<evidence type="ECO:0000256" key="4">
    <source>
        <dbReference type="RuleBase" id="RU363099"/>
    </source>
</evidence>
<evidence type="ECO:0000256" key="1">
    <source>
        <dbReference type="ARBA" id="ARBA00010746"/>
    </source>
</evidence>
<evidence type="ECO:0000256" key="2">
    <source>
        <dbReference type="ARBA" id="ARBA00011738"/>
    </source>
</evidence>
<dbReference type="EMBL" id="PGOL01007327">
    <property type="protein sequence ID" value="PKI32822.1"/>
    <property type="molecule type" value="Genomic_DNA"/>
</dbReference>
<dbReference type="GeneID" id="116208717"/>
<feature type="signal peptide" evidence="4">
    <location>
        <begin position="1"/>
        <end position="26"/>
    </location>
</feature>
<protein>
    <recommendedName>
        <fullName evidence="4">Dirigent protein</fullName>
    </recommendedName>
</protein>
<organism evidence="5 7">
    <name type="scientific">Punica granatum</name>
    <name type="common">Pomegranate</name>
    <dbReference type="NCBI Taxonomy" id="22663"/>
    <lineage>
        <taxon>Eukaryota</taxon>
        <taxon>Viridiplantae</taxon>
        <taxon>Streptophyta</taxon>
        <taxon>Embryophyta</taxon>
        <taxon>Tracheophyta</taxon>
        <taxon>Spermatophyta</taxon>
        <taxon>Magnoliopsida</taxon>
        <taxon>eudicotyledons</taxon>
        <taxon>Gunneridae</taxon>
        <taxon>Pentapetalae</taxon>
        <taxon>rosids</taxon>
        <taxon>malvids</taxon>
        <taxon>Myrtales</taxon>
        <taxon>Lythraceae</taxon>
        <taxon>Punica</taxon>
    </lineage>
</organism>
<comment type="similarity">
    <text evidence="1 4">Belongs to the plant dirigent protein family.</text>
</comment>
<dbReference type="PANTHER" id="PTHR21495">
    <property type="entry name" value="NUCLEOPORIN-RELATED"/>
    <property type="match status" value="1"/>
</dbReference>
<dbReference type="AlphaFoldDB" id="A0A218XCF9"/>
<keyword evidence="3 4" id="KW-0964">Secreted</keyword>
<comment type="subunit">
    <text evidence="2 4">Homodimer.</text>
</comment>
<accession>A0A218XCF9</accession>
<feature type="chain" id="PRO_5013981613" description="Dirigent protein" evidence="4">
    <location>
        <begin position="27"/>
        <end position="190"/>
    </location>
</feature>
<evidence type="ECO:0000313" key="5">
    <source>
        <dbReference type="EMBL" id="OWM82633.1"/>
    </source>
</evidence>
<reference evidence="6 8" key="3">
    <citation type="submission" date="2017-11" db="EMBL/GenBank/DDBJ databases">
        <title>De-novo sequencing of pomegranate (Punica granatum L.) genome.</title>
        <authorList>
            <person name="Akparov Z."/>
            <person name="Amiraslanov A."/>
            <person name="Hajiyeva S."/>
            <person name="Abbasov M."/>
            <person name="Kaur K."/>
            <person name="Hamwieh A."/>
            <person name="Solovyev V."/>
            <person name="Salamov A."/>
            <person name="Braich B."/>
            <person name="Kosarev P."/>
            <person name="Mahmoud A."/>
            <person name="Hajiyev E."/>
            <person name="Babayeva S."/>
            <person name="Izzatullayeva V."/>
            <person name="Mammadov A."/>
            <person name="Mammadov A."/>
            <person name="Sharifova S."/>
            <person name="Ojaghi J."/>
            <person name="Eynullazada K."/>
            <person name="Bayramov B."/>
            <person name="Abdulazimova A."/>
            <person name="Shahmuradov I."/>
        </authorList>
    </citation>
    <scope>NUCLEOTIDE SEQUENCE [LARGE SCALE GENOMIC DNA]</scope>
    <source>
        <strain evidence="6">AG2017</strain>
        <strain evidence="8">cv. AG2017</strain>
        <tissue evidence="6">Leaf</tissue>
    </source>
</reference>
<dbReference type="InterPro" id="IPR004265">
    <property type="entry name" value="Dirigent"/>
</dbReference>
<evidence type="ECO:0000313" key="8">
    <source>
        <dbReference type="Proteomes" id="UP000233551"/>
    </source>
</evidence>
<proteinExistence type="inferred from homology"/>
<keyword evidence="8" id="KW-1185">Reference proteome</keyword>